<keyword evidence="4 5" id="KW-0961">Cell wall biogenesis/degradation</keyword>
<keyword evidence="3 5" id="KW-0777">Teichoic acid biosynthesis</keyword>
<dbReference type="Proteomes" id="UP000199735">
    <property type="component" value="Unassembled WGS sequence"/>
</dbReference>
<comment type="similarity">
    <text evidence="5">Belongs to the glycosyltransferase 26 family. TagA/TarA subfamily.</text>
</comment>
<gene>
    <name evidence="6" type="ORF">SAMN04489762_1933</name>
</gene>
<dbReference type="HAMAP" id="MF_02070">
    <property type="entry name" value="TagA_TarA"/>
    <property type="match status" value="1"/>
</dbReference>
<dbReference type="AlphaFoldDB" id="A0AAX2EFJ7"/>
<dbReference type="GO" id="GO:0019350">
    <property type="term" value="P:teichoic acid biosynthetic process"/>
    <property type="evidence" value="ECO:0007669"/>
    <property type="project" value="UniProtKB-UniRule"/>
</dbReference>
<name>A0AAX2EFJ7_9BACI</name>
<evidence type="ECO:0000256" key="5">
    <source>
        <dbReference type="HAMAP-Rule" id="MF_02070"/>
    </source>
</evidence>
<dbReference type="PANTHER" id="PTHR34136">
    <property type="match status" value="1"/>
</dbReference>
<dbReference type="Pfam" id="PF03808">
    <property type="entry name" value="Glyco_tran_WecG"/>
    <property type="match status" value="1"/>
</dbReference>
<comment type="caution">
    <text evidence="6">The sequence shown here is derived from an EMBL/GenBank/DDBJ whole genome shotgun (WGS) entry which is preliminary data.</text>
</comment>
<proteinExistence type="inferred from homology"/>
<evidence type="ECO:0000256" key="3">
    <source>
        <dbReference type="ARBA" id="ARBA00022944"/>
    </source>
</evidence>
<evidence type="ECO:0000256" key="4">
    <source>
        <dbReference type="ARBA" id="ARBA00023316"/>
    </source>
</evidence>
<keyword evidence="2 5" id="KW-0808">Transferase</keyword>
<dbReference type="EC" id="2.4.1.187" evidence="5"/>
<comment type="catalytic activity">
    <reaction evidence="5">
        <text>UDP-N-acetyl-alpha-D-mannosamine + N-acetyl-alpha-D-glucosaminyl-di-trans,octa-cis-undecaprenyl diphosphate = N-acetyl-beta-D-mannosaminyl-(1-&gt;4)-N-acetyl-alpha-D-glucosaminyl di-trans,octa-cis-undecaprenyl diphosphate + UDP + H(+)</text>
        <dbReference type="Rhea" id="RHEA:16053"/>
        <dbReference type="ChEBI" id="CHEBI:15378"/>
        <dbReference type="ChEBI" id="CHEBI:58223"/>
        <dbReference type="ChEBI" id="CHEBI:62959"/>
        <dbReference type="ChEBI" id="CHEBI:68623"/>
        <dbReference type="ChEBI" id="CHEBI:132210"/>
        <dbReference type="EC" id="2.4.1.187"/>
    </reaction>
</comment>
<evidence type="ECO:0000256" key="1">
    <source>
        <dbReference type="ARBA" id="ARBA00022676"/>
    </source>
</evidence>
<comment type="function">
    <text evidence="5">Catalyzes the conversion of GlcNAc-PP-undecaprenol into ManNAc-GlcNAc-PP-undecaprenol, the first committed lipid intermediate in the de novo synthesis of teichoic acid.</text>
</comment>
<evidence type="ECO:0000313" key="6">
    <source>
        <dbReference type="EMBL" id="SEN31244.1"/>
    </source>
</evidence>
<dbReference type="RefSeq" id="WP_093880547.1">
    <property type="nucleotide sequence ID" value="NZ_FOCD01000002.1"/>
</dbReference>
<evidence type="ECO:0000313" key="7">
    <source>
        <dbReference type="Proteomes" id="UP000199735"/>
    </source>
</evidence>
<organism evidence="6 7">
    <name type="scientific">Terribacillus saccharophilus</name>
    <dbReference type="NCBI Taxonomy" id="361277"/>
    <lineage>
        <taxon>Bacteria</taxon>
        <taxon>Bacillati</taxon>
        <taxon>Bacillota</taxon>
        <taxon>Bacilli</taxon>
        <taxon>Bacillales</taxon>
        <taxon>Bacillaceae</taxon>
        <taxon>Terribacillus</taxon>
    </lineage>
</organism>
<accession>A0AAX2EFJ7</accession>
<dbReference type="InterPro" id="IPR004629">
    <property type="entry name" value="WecG_TagA_CpsF"/>
</dbReference>
<dbReference type="PANTHER" id="PTHR34136:SF1">
    <property type="entry name" value="UDP-N-ACETYL-D-MANNOSAMINURONIC ACID TRANSFERASE"/>
    <property type="match status" value="1"/>
</dbReference>
<reference evidence="6 7" key="1">
    <citation type="submission" date="2016-10" db="EMBL/GenBank/DDBJ databases">
        <authorList>
            <person name="Varghese N."/>
            <person name="Submissions S."/>
        </authorList>
    </citation>
    <scope>NUCLEOTIDE SEQUENCE [LARGE SCALE GENOMIC DNA]</scope>
    <source>
        <strain evidence="6 7">DSM 21619</strain>
    </source>
</reference>
<dbReference type="EMBL" id="FOCD01000002">
    <property type="protein sequence ID" value="SEN31244.1"/>
    <property type="molecule type" value="Genomic_DNA"/>
</dbReference>
<evidence type="ECO:0000256" key="2">
    <source>
        <dbReference type="ARBA" id="ARBA00022679"/>
    </source>
</evidence>
<comment type="pathway">
    <text evidence="5">Cell wall biogenesis; teichoic acid biosynthesis.</text>
</comment>
<dbReference type="CDD" id="cd06533">
    <property type="entry name" value="Glyco_transf_WecG_TagA"/>
    <property type="match status" value="1"/>
</dbReference>
<protein>
    <recommendedName>
        <fullName evidence="5">N-acetylglucosaminyldiphosphoundecaprenol N-acetyl-beta-D-mannosaminyltransferase</fullName>
        <ecNumber evidence="5">2.4.1.187</ecNumber>
    </recommendedName>
    <alternativeName>
        <fullName evidence="5">N-acetylmannosaminyltransferase</fullName>
    </alternativeName>
    <alternativeName>
        <fullName evidence="5">UDP-N-acetylmannosamine transferase</fullName>
    </alternativeName>
    <alternativeName>
        <fullName evidence="5">UDP-N-acetylmannosamine:N-acetylglucosaminyl pyrophosphorylundecaprenol N-acetylmannosaminyltransferase</fullName>
    </alternativeName>
</protein>
<dbReference type="GO" id="GO:0071555">
    <property type="term" value="P:cell wall organization"/>
    <property type="evidence" value="ECO:0007669"/>
    <property type="project" value="UniProtKB-KW"/>
</dbReference>
<keyword evidence="1 5" id="KW-0328">Glycosyltransferase</keyword>
<dbReference type="InterPro" id="IPR034714">
    <property type="entry name" value="TagA_TarA"/>
</dbReference>
<dbReference type="NCBIfam" id="TIGR00696">
    <property type="entry name" value="wecG_tagA_cpsF"/>
    <property type="match status" value="1"/>
</dbReference>
<sequence>MEDKKVKLMDVPFLNTTKESFLNDRLVPDLLAKRKRFVVTANPEFMMETKVNAQFKQSLLDADYVIADGIGIIYASKMLGTPIQSRVPGFEVMQDLLGIAQTKQLSCYFLGASESTIEKTIKNVKSDYPELHIAGFHHGYIDILDEEVVKSVKNSNPDLIFVAMGFPKQEQWISTYLPLFDKGIFMGVGGSFDIIAGNAKRAPKVWQKLNLEWFYRLLKEPARWKRMIQLPLFIFEILKNKRSH</sequence>
<dbReference type="GO" id="GO:0047244">
    <property type="term" value="F:N-acetylglucosaminyldiphosphoundecaprenol N-acetyl-beta-D-mannosaminyltransferase activity"/>
    <property type="evidence" value="ECO:0007669"/>
    <property type="project" value="UniProtKB-UniRule"/>
</dbReference>